<evidence type="ECO:0000313" key="2">
    <source>
        <dbReference type="Proteomes" id="UP001642540"/>
    </source>
</evidence>
<dbReference type="Proteomes" id="UP001642540">
    <property type="component" value="Unassembled WGS sequence"/>
</dbReference>
<protein>
    <submittedName>
        <fullName evidence="1">Uncharacterized protein</fullName>
    </submittedName>
</protein>
<name>A0ABP1Q093_9HEXA</name>
<reference evidence="1 2" key="1">
    <citation type="submission" date="2024-08" db="EMBL/GenBank/DDBJ databases">
        <authorList>
            <person name="Cucini C."/>
            <person name="Frati F."/>
        </authorList>
    </citation>
    <scope>NUCLEOTIDE SEQUENCE [LARGE SCALE GENOMIC DNA]</scope>
</reference>
<dbReference type="EMBL" id="CAXLJM020000017">
    <property type="protein sequence ID" value="CAL8084132.1"/>
    <property type="molecule type" value="Genomic_DNA"/>
</dbReference>
<gene>
    <name evidence="1" type="ORF">ODALV1_LOCUS5710</name>
</gene>
<organism evidence="1 2">
    <name type="scientific">Orchesella dallaii</name>
    <dbReference type="NCBI Taxonomy" id="48710"/>
    <lineage>
        <taxon>Eukaryota</taxon>
        <taxon>Metazoa</taxon>
        <taxon>Ecdysozoa</taxon>
        <taxon>Arthropoda</taxon>
        <taxon>Hexapoda</taxon>
        <taxon>Collembola</taxon>
        <taxon>Entomobryomorpha</taxon>
        <taxon>Entomobryoidea</taxon>
        <taxon>Orchesellidae</taxon>
        <taxon>Orchesellinae</taxon>
        <taxon>Orchesella</taxon>
    </lineage>
</organism>
<sequence>MVVSIIDLSNHHHKSHGSFSHPVFNVNPMSMHPQYFAPAPYPVQYPFVSVFMSNDGQIHAVSPPPQPPQHCTQCRHTAVDSTQRYHNANILFKFHGPWQASIMIHKGKSLSCRRNQV</sequence>
<accession>A0ABP1Q093</accession>
<comment type="caution">
    <text evidence="1">The sequence shown here is derived from an EMBL/GenBank/DDBJ whole genome shotgun (WGS) entry which is preliminary data.</text>
</comment>
<proteinExistence type="predicted"/>
<evidence type="ECO:0000313" key="1">
    <source>
        <dbReference type="EMBL" id="CAL8084132.1"/>
    </source>
</evidence>
<keyword evidence="2" id="KW-1185">Reference proteome</keyword>